<gene>
    <name evidence="2" type="ORF">AWB69_03984</name>
</gene>
<dbReference type="OrthoDB" id="9816539at2"/>
<evidence type="ECO:0000313" key="2">
    <source>
        <dbReference type="EMBL" id="SAL39744.1"/>
    </source>
</evidence>
<feature type="domain" description="Plasmid pRiA4b Orf3-like" evidence="1">
    <location>
        <begin position="23"/>
        <end position="195"/>
    </location>
</feature>
<dbReference type="PANTHER" id="PTHR41878">
    <property type="entry name" value="LEXA REPRESSOR-RELATED"/>
    <property type="match status" value="1"/>
</dbReference>
<dbReference type="PANTHER" id="PTHR41878:SF1">
    <property type="entry name" value="TNPR PROTEIN"/>
    <property type="match status" value="1"/>
</dbReference>
<dbReference type="InterPro" id="IPR024047">
    <property type="entry name" value="MM3350-like_sf"/>
</dbReference>
<dbReference type="SUPFAM" id="SSF159941">
    <property type="entry name" value="MM3350-like"/>
    <property type="match status" value="1"/>
</dbReference>
<dbReference type="EMBL" id="FCOK02000025">
    <property type="protein sequence ID" value="SAL39744.1"/>
    <property type="molecule type" value="Genomic_DNA"/>
</dbReference>
<protein>
    <submittedName>
        <fullName evidence="2">Plasmid pRiA4b ORF-3 family protein</fullName>
    </submittedName>
</protein>
<accession>A0A158H5Y1</accession>
<organism evidence="2 3">
    <name type="scientific">Caballeronia udeis</name>
    <dbReference type="NCBI Taxonomy" id="1232866"/>
    <lineage>
        <taxon>Bacteria</taxon>
        <taxon>Pseudomonadati</taxon>
        <taxon>Pseudomonadota</taxon>
        <taxon>Betaproteobacteria</taxon>
        <taxon>Burkholderiales</taxon>
        <taxon>Burkholderiaceae</taxon>
        <taxon>Caballeronia</taxon>
    </lineage>
</organism>
<sequence>MAQARKSSSRKPTLRMVSSPEFVYQLRVELLGLRPAIWRQILVRGSVELSRLHVILLMTMGWDGGHVHEYVIGDKNYGEVDPLFRPDVPDDPPVLDEAKATLAVVLGDRKLFTYIYDFGDNWQHRVKVEKILPPDPDLRSPICLAGRNACPPEDVGGGPGYIEFLEAIADPSHEDHEQLLEWCGGSFDPDAFDLAAVNERLAEFEF</sequence>
<evidence type="ECO:0000259" key="1">
    <source>
        <dbReference type="Pfam" id="PF07929"/>
    </source>
</evidence>
<dbReference type="AlphaFoldDB" id="A0A158H5Y1"/>
<name>A0A158H5Y1_9BURK</name>
<evidence type="ECO:0000313" key="3">
    <source>
        <dbReference type="Proteomes" id="UP000054683"/>
    </source>
</evidence>
<dbReference type="Gene3D" id="3.10.290.30">
    <property type="entry name" value="MM3350-like"/>
    <property type="match status" value="1"/>
</dbReference>
<dbReference type="Pfam" id="PF07929">
    <property type="entry name" value="PRiA4_ORF3"/>
    <property type="match status" value="1"/>
</dbReference>
<dbReference type="InterPro" id="IPR012912">
    <property type="entry name" value="Plasmid_pRiA4b_Orf3-like"/>
</dbReference>
<proteinExistence type="predicted"/>
<reference evidence="2 3" key="1">
    <citation type="submission" date="2016-01" db="EMBL/GenBank/DDBJ databases">
        <authorList>
            <person name="Oliw E.H."/>
        </authorList>
    </citation>
    <scope>NUCLEOTIDE SEQUENCE [LARGE SCALE GENOMIC DNA]</scope>
    <source>
        <strain evidence="2">LMG 27134</strain>
    </source>
</reference>
<dbReference type="Proteomes" id="UP000054683">
    <property type="component" value="Unassembled WGS sequence"/>
</dbReference>
<dbReference type="RefSeq" id="WP_062087597.1">
    <property type="nucleotide sequence ID" value="NZ_FCOK02000025.1"/>
</dbReference>